<dbReference type="EC" id="3.4.21.89" evidence="7"/>
<dbReference type="PANTHER" id="PTHR10806">
    <property type="entry name" value="SIGNAL PEPTIDASE COMPLEX CATALYTIC SUBUNIT SEC11"/>
    <property type="match status" value="1"/>
</dbReference>
<dbReference type="AlphaFoldDB" id="A0A9Y1BLJ1"/>
<organism evidence="7">
    <name type="scientific">Candidatus Heimdallarchaeum aukensis</name>
    <dbReference type="NCBI Taxonomy" id="2876573"/>
    <lineage>
        <taxon>Archaea</taxon>
        <taxon>Promethearchaeati</taxon>
        <taxon>Candidatus Heimdallarchaeota</taxon>
        <taxon>Candidatus Heimdallarchaeia (ex Rinke et al. 2021) (nom. nud.)</taxon>
        <taxon>Candidatus Heimdallarchaeales</taxon>
        <taxon>Candidatus Heimdallarchaeaceae</taxon>
        <taxon>Candidatus Heimdallarchaeum</taxon>
    </lineage>
</organism>
<dbReference type="InterPro" id="IPR019533">
    <property type="entry name" value="Peptidase_S26"/>
</dbReference>
<accession>A0A9Y1BLJ1</accession>
<dbReference type="GO" id="GO:0009003">
    <property type="term" value="F:signal peptidase activity"/>
    <property type="evidence" value="ECO:0007669"/>
    <property type="project" value="UniProtKB-EC"/>
</dbReference>
<dbReference type="InterPro" id="IPR036286">
    <property type="entry name" value="LexA/Signal_pep-like_sf"/>
</dbReference>
<feature type="transmembrane region" description="Helical" evidence="6">
    <location>
        <begin position="20"/>
        <end position="46"/>
    </location>
</feature>
<feature type="transmembrane region" description="Helical" evidence="6">
    <location>
        <begin position="169"/>
        <end position="187"/>
    </location>
</feature>
<feature type="transmembrane region" description="Helical" evidence="6">
    <location>
        <begin position="247"/>
        <end position="268"/>
    </location>
</feature>
<sequence length="386" mass="44671">MSQSISKYLSKIKWKEVFSFIIIAVILFVILKMLTGGLLGTSLVVIENGPHSSMWPTYDQGDMFLIVKVKPENIHMGDVIVYRSNLNPNIPDSQKLLIIHRVINITKISTDEGVEYYYRVSGDNPDSNNYVDSYNISSTLIPYNAILGKTVFLIPKIGYLRLWLSTYPFVQYLVIGFLIVTLIYLILSPEEDKEKKEKKEEKNEEEITKKEKTNVKDKIVKNLQQLPRKTKDKVVNIFRDKRSRTKIILSVSIIISLIILIPILDAIISNRSIDTGIKDVSLFQIQEYDNGEIYFIAYKIYFLHDGTWNKVLKNFNCTLIQNGKELSYMYWYSFYQKEGELTIGGSFIVPTTDFNVTQPFTISISYSIHLRFGQDTPYSFEKTFNE</sequence>
<feature type="coiled-coil region" evidence="5">
    <location>
        <begin position="191"/>
        <end position="218"/>
    </location>
</feature>
<reference evidence="7" key="1">
    <citation type="journal article" date="2022" name="Nat. Microbiol.">
        <title>Unique mobile elements and scalable gene flow at the prokaryote-eukaryote boundary revealed by circularized Asgard archaea genomes.</title>
        <authorList>
            <person name="Wu F."/>
            <person name="Speth D.R."/>
            <person name="Philosof A."/>
            <person name="Cremiere A."/>
            <person name="Narayanan A."/>
            <person name="Barco R.A."/>
            <person name="Connon S.A."/>
            <person name="Amend J.P."/>
            <person name="Antoshechkin I.A."/>
            <person name="Orphan V.J."/>
        </authorList>
    </citation>
    <scope>NUCLEOTIDE SEQUENCE</scope>
    <source>
        <strain evidence="7">PM71</strain>
    </source>
</reference>
<comment type="subcellular location">
    <subcellularLocation>
        <location evidence="1">Membrane</location>
    </subcellularLocation>
</comment>
<gene>
    <name evidence="7" type="ORF">K9W45_11635</name>
</gene>
<evidence type="ECO:0000256" key="5">
    <source>
        <dbReference type="SAM" id="Coils"/>
    </source>
</evidence>
<dbReference type="GO" id="GO:0016020">
    <property type="term" value="C:membrane"/>
    <property type="evidence" value="ECO:0007669"/>
    <property type="project" value="UniProtKB-SubCell"/>
</dbReference>
<dbReference type="GO" id="GO:0006465">
    <property type="term" value="P:signal peptide processing"/>
    <property type="evidence" value="ECO:0007669"/>
    <property type="project" value="InterPro"/>
</dbReference>
<evidence type="ECO:0000256" key="2">
    <source>
        <dbReference type="ARBA" id="ARBA00022692"/>
    </source>
</evidence>
<dbReference type="NCBIfam" id="TIGR02228">
    <property type="entry name" value="sigpep_I_arch"/>
    <property type="match status" value="1"/>
</dbReference>
<keyword evidence="3 6" id="KW-1133">Transmembrane helix</keyword>
<evidence type="ECO:0000256" key="6">
    <source>
        <dbReference type="SAM" id="Phobius"/>
    </source>
</evidence>
<evidence type="ECO:0000256" key="3">
    <source>
        <dbReference type="ARBA" id="ARBA00022989"/>
    </source>
</evidence>
<dbReference type="SUPFAM" id="SSF51306">
    <property type="entry name" value="LexA/Signal peptidase"/>
    <property type="match status" value="1"/>
</dbReference>
<evidence type="ECO:0000313" key="7">
    <source>
        <dbReference type="EMBL" id="UJG40474.1"/>
    </source>
</evidence>
<dbReference type="GO" id="GO:0004252">
    <property type="term" value="F:serine-type endopeptidase activity"/>
    <property type="evidence" value="ECO:0007669"/>
    <property type="project" value="InterPro"/>
</dbReference>
<evidence type="ECO:0000256" key="1">
    <source>
        <dbReference type="ARBA" id="ARBA00004370"/>
    </source>
</evidence>
<dbReference type="InterPro" id="IPR001733">
    <property type="entry name" value="Peptidase_S26B"/>
</dbReference>
<dbReference type="EMBL" id="CP084166">
    <property type="protein sequence ID" value="UJG40474.1"/>
    <property type="molecule type" value="Genomic_DNA"/>
</dbReference>
<proteinExistence type="predicted"/>
<dbReference type="Gene3D" id="2.10.109.10">
    <property type="entry name" value="Umud Fragment, subunit A"/>
    <property type="match status" value="1"/>
</dbReference>
<keyword evidence="2 6" id="KW-0812">Transmembrane</keyword>
<evidence type="ECO:0000256" key="4">
    <source>
        <dbReference type="ARBA" id="ARBA00023136"/>
    </source>
</evidence>
<keyword evidence="7" id="KW-0378">Hydrolase</keyword>
<keyword evidence="5" id="KW-0175">Coiled coil</keyword>
<name>A0A9Y1BLJ1_9ARCH</name>
<protein>
    <submittedName>
        <fullName evidence="7">Signal peptidase I</fullName>
        <ecNumber evidence="7">3.4.21.89</ecNumber>
    </submittedName>
</protein>
<dbReference type="Proteomes" id="UP001201020">
    <property type="component" value="Chromosome"/>
</dbReference>
<dbReference type="PANTHER" id="PTHR10806:SF6">
    <property type="entry name" value="SIGNAL PEPTIDASE COMPLEX CATALYTIC SUBUNIT SEC11"/>
    <property type="match status" value="1"/>
</dbReference>
<keyword evidence="4 6" id="KW-0472">Membrane</keyword>
<dbReference type="CDD" id="cd06530">
    <property type="entry name" value="S26_SPase_I"/>
    <property type="match status" value="1"/>
</dbReference>